<dbReference type="Proteomes" id="UP000198418">
    <property type="component" value="Unassembled WGS sequence"/>
</dbReference>
<keyword evidence="4" id="KW-0143">Chaperone</keyword>
<evidence type="ECO:0000313" key="6">
    <source>
        <dbReference type="EMBL" id="SNB77246.1"/>
    </source>
</evidence>
<dbReference type="NCBIfam" id="NF002386">
    <property type="entry name" value="PRK01402.1"/>
    <property type="match status" value="1"/>
</dbReference>
<evidence type="ECO:0000256" key="2">
    <source>
        <dbReference type="ARBA" id="ARBA00022833"/>
    </source>
</evidence>
<dbReference type="PANTHER" id="PTHR30111">
    <property type="entry name" value="33 KDA CHAPERONIN"/>
    <property type="match status" value="1"/>
</dbReference>
<evidence type="ECO:0000256" key="5">
    <source>
        <dbReference type="ARBA" id="ARBA00023284"/>
    </source>
</evidence>
<protein>
    <submittedName>
        <fullName evidence="6">Molecular chaperone Hsp33</fullName>
    </submittedName>
</protein>
<dbReference type="Gene3D" id="1.10.287.480">
    <property type="entry name" value="helix hairpin bin"/>
    <property type="match status" value="1"/>
</dbReference>
<dbReference type="GO" id="GO:0042026">
    <property type="term" value="P:protein refolding"/>
    <property type="evidence" value="ECO:0007669"/>
    <property type="project" value="TreeGrafter"/>
</dbReference>
<accession>A0A212RX63</accession>
<dbReference type="Gene3D" id="3.55.30.10">
    <property type="entry name" value="Hsp33 domain"/>
    <property type="match status" value="1"/>
</dbReference>
<dbReference type="SUPFAM" id="SSF64397">
    <property type="entry name" value="Hsp33 domain"/>
    <property type="match status" value="1"/>
</dbReference>
<dbReference type="RefSeq" id="WP_088521484.1">
    <property type="nucleotide sequence ID" value="NZ_FYDG01000008.1"/>
</dbReference>
<keyword evidence="7" id="KW-1185">Reference proteome</keyword>
<keyword evidence="5" id="KW-0676">Redox-active center</keyword>
<gene>
    <name evidence="6" type="ORF">SAMN06265338_108101</name>
</gene>
<dbReference type="Gene3D" id="3.90.1280.10">
    <property type="entry name" value="HSP33 redox switch-like"/>
    <property type="match status" value="1"/>
</dbReference>
<dbReference type="PANTHER" id="PTHR30111:SF1">
    <property type="entry name" value="33 KDA CHAPERONIN"/>
    <property type="match status" value="1"/>
</dbReference>
<dbReference type="InterPro" id="IPR023212">
    <property type="entry name" value="Hsp33_helix_hairpin_bin_dom_sf"/>
</dbReference>
<evidence type="ECO:0000256" key="4">
    <source>
        <dbReference type="ARBA" id="ARBA00023186"/>
    </source>
</evidence>
<evidence type="ECO:0000256" key="3">
    <source>
        <dbReference type="ARBA" id="ARBA00023157"/>
    </source>
</evidence>
<name>A0A212RX63_RHOAC</name>
<proteinExistence type="predicted"/>
<dbReference type="InterPro" id="IPR016154">
    <property type="entry name" value="Heat_shock_Hsp33_C"/>
</dbReference>
<dbReference type="InterPro" id="IPR000397">
    <property type="entry name" value="Heat_shock_Hsp33"/>
</dbReference>
<dbReference type="Pfam" id="PF01430">
    <property type="entry name" value="HSP33"/>
    <property type="match status" value="1"/>
</dbReference>
<dbReference type="GO" id="GO:0005737">
    <property type="term" value="C:cytoplasm"/>
    <property type="evidence" value="ECO:0007669"/>
    <property type="project" value="InterPro"/>
</dbReference>
<keyword evidence="3" id="KW-1015">Disulfide bond</keyword>
<dbReference type="EMBL" id="FYDG01000008">
    <property type="protein sequence ID" value="SNB77246.1"/>
    <property type="molecule type" value="Genomic_DNA"/>
</dbReference>
<dbReference type="SUPFAM" id="SSF118352">
    <property type="entry name" value="HSP33 redox switch-like"/>
    <property type="match status" value="1"/>
</dbReference>
<dbReference type="AlphaFoldDB" id="A0A212RX63"/>
<dbReference type="GO" id="GO:0051082">
    <property type="term" value="F:unfolded protein binding"/>
    <property type="evidence" value="ECO:0007669"/>
    <property type="project" value="InterPro"/>
</dbReference>
<keyword evidence="2" id="KW-0862">Zinc</keyword>
<dbReference type="GO" id="GO:0044183">
    <property type="term" value="F:protein folding chaperone"/>
    <property type="evidence" value="ECO:0007669"/>
    <property type="project" value="TreeGrafter"/>
</dbReference>
<organism evidence="6 7">
    <name type="scientific">Rhodoblastus acidophilus</name>
    <name type="common">Rhodopseudomonas acidophila</name>
    <dbReference type="NCBI Taxonomy" id="1074"/>
    <lineage>
        <taxon>Bacteria</taxon>
        <taxon>Pseudomonadati</taxon>
        <taxon>Pseudomonadota</taxon>
        <taxon>Alphaproteobacteria</taxon>
        <taxon>Hyphomicrobiales</taxon>
        <taxon>Rhodoblastaceae</taxon>
        <taxon>Rhodoblastus</taxon>
    </lineage>
</organism>
<keyword evidence="1" id="KW-0963">Cytoplasm</keyword>
<dbReference type="InterPro" id="IPR016153">
    <property type="entry name" value="Heat_shock_Hsp33_N"/>
</dbReference>
<dbReference type="PIRSF" id="PIRSF005261">
    <property type="entry name" value="Heat_shock_Hsp33"/>
    <property type="match status" value="1"/>
</dbReference>
<sequence>MTEQRMTEQRDDTVLPFAVEALDMRGRIARLGPALDTILTRHAYPAPVARLLGEACALCVLLGTTLKEEGRFQLQTRTDGVVDLLVVDFDAPDRLRAFARFNAQKLAALEAGDREHLLGHGHLAFTVEQGGDNARYQGLAPVEAGSLQQAALSYFTQSEQIPSFVRLAVGQVVTPQGTQWRAGGLLAQFLPHSPERQRMADFPPGDAPEGHAAPEFVEDDAWTEARLLAATVEDHELLDPNLTGADLAWRLFNERGVKVFATRAVREACRCSDARVEDMLRNFTQAERDDMVHDGKITVTCEFCSTKRVYDPEDFKV</sequence>
<evidence type="ECO:0000313" key="7">
    <source>
        <dbReference type="Proteomes" id="UP000198418"/>
    </source>
</evidence>
<reference evidence="7" key="1">
    <citation type="submission" date="2017-06" db="EMBL/GenBank/DDBJ databases">
        <authorList>
            <person name="Varghese N."/>
            <person name="Submissions S."/>
        </authorList>
    </citation>
    <scope>NUCLEOTIDE SEQUENCE [LARGE SCALE GENOMIC DNA]</scope>
    <source>
        <strain evidence="7">DSM 137</strain>
    </source>
</reference>
<evidence type="ECO:0000256" key="1">
    <source>
        <dbReference type="ARBA" id="ARBA00022490"/>
    </source>
</evidence>
<dbReference type="OrthoDB" id="9793753at2"/>
<dbReference type="CDD" id="cd00498">
    <property type="entry name" value="Hsp33"/>
    <property type="match status" value="1"/>
</dbReference>